<feature type="compositionally biased region" description="Basic residues" evidence="1">
    <location>
        <begin position="528"/>
        <end position="539"/>
    </location>
</feature>
<feature type="compositionally biased region" description="Polar residues" evidence="1">
    <location>
        <begin position="796"/>
        <end position="808"/>
    </location>
</feature>
<proteinExistence type="predicted"/>
<dbReference type="GeneID" id="87878659"/>
<comment type="caution">
    <text evidence="2">The sequence shown here is derived from an EMBL/GenBank/DDBJ whole genome shotgun (WGS) entry which is preliminary data.</text>
</comment>
<feature type="region of interest" description="Disordered" evidence="1">
    <location>
        <begin position="221"/>
        <end position="651"/>
    </location>
</feature>
<feature type="region of interest" description="Disordered" evidence="1">
    <location>
        <begin position="1"/>
        <end position="30"/>
    </location>
</feature>
<accession>A0AAJ0MN25</accession>
<feature type="region of interest" description="Disordered" evidence="1">
    <location>
        <begin position="49"/>
        <end position="68"/>
    </location>
</feature>
<evidence type="ECO:0000313" key="2">
    <source>
        <dbReference type="EMBL" id="KAK3486937.1"/>
    </source>
</evidence>
<feature type="compositionally biased region" description="Low complexity" evidence="1">
    <location>
        <begin position="56"/>
        <end position="66"/>
    </location>
</feature>
<feature type="compositionally biased region" description="Acidic residues" evidence="1">
    <location>
        <begin position="376"/>
        <end position="386"/>
    </location>
</feature>
<evidence type="ECO:0000256" key="1">
    <source>
        <dbReference type="SAM" id="MobiDB-lite"/>
    </source>
</evidence>
<reference evidence="2 3" key="1">
    <citation type="journal article" date="2023" name="Mol. Phylogenet. Evol.">
        <title>Genome-scale phylogeny and comparative genomics of the fungal order Sordariales.</title>
        <authorList>
            <person name="Hensen N."/>
            <person name="Bonometti L."/>
            <person name="Westerberg I."/>
            <person name="Brannstrom I.O."/>
            <person name="Guillou S."/>
            <person name="Cros-Aarteil S."/>
            <person name="Calhoun S."/>
            <person name="Haridas S."/>
            <person name="Kuo A."/>
            <person name="Mondo S."/>
            <person name="Pangilinan J."/>
            <person name="Riley R."/>
            <person name="LaButti K."/>
            <person name="Andreopoulos B."/>
            <person name="Lipzen A."/>
            <person name="Chen C."/>
            <person name="Yan M."/>
            <person name="Daum C."/>
            <person name="Ng V."/>
            <person name="Clum A."/>
            <person name="Steindorff A."/>
            <person name="Ohm R.A."/>
            <person name="Martin F."/>
            <person name="Silar P."/>
            <person name="Natvig D.O."/>
            <person name="Lalanne C."/>
            <person name="Gautier V."/>
            <person name="Ament-Velasquez S.L."/>
            <person name="Kruys A."/>
            <person name="Hutchinson M.I."/>
            <person name="Powell A.J."/>
            <person name="Barry K."/>
            <person name="Miller A.N."/>
            <person name="Grigoriev I.V."/>
            <person name="Debuchy R."/>
            <person name="Gladieux P."/>
            <person name="Hiltunen Thoren M."/>
            <person name="Johannesson H."/>
        </authorList>
    </citation>
    <scope>NUCLEOTIDE SEQUENCE [LARGE SCALE GENOMIC DNA]</scope>
    <source>
        <strain evidence="2 3">FGSC 10403</strain>
    </source>
</reference>
<sequence>MALGGSTWLKEGSSTRQRTQCTRTGYGPPKPTTACTTTHALNAALLTCSPSPSRKATTTTASSTTTLPAEAKAPLVHSSSTSNQAATTRIQIRQDDMENKFDRTGLFKATSRAQKSLHLVHVVDDDEGASDPPRSTNVKPTLNVFAVRIKKAAPTDKASKLKSAAAAAAANKQRPTKAPAIKDPSYRPLKGTNEWSSESTDEDLDVGFVPGDLPVFRQVKGQQEHEQFSAVTGITRGTSSVSPARPTQHPTRPPPPPPIPNRLKRKRIDDPTYRPSKNSEGSTSDDNDAEEGDESDEGIKALKKVVKDNNAKIKTVRRKVARERQQKNMDVAKEEKHKSQSVLKEIDDDDEKRNLSMKKKKNRKSVLDPSYKPPKDEEDDSEEYSDEYTCTDGWNRQRRKRVRVLNDNPKNDGVPTTKQSLHPCQARPCLPPKFGRRKVNRPSKPPRIYDPSYKPGTTTSSDNDSNGIDSSWSSTGEGKDRKKKKRRRLYQPKNAPEKKNQTVSNLQQEVIRLMLEETKPKPAFAKPMTKKRKRPRLIRRNTSDQSFCPSDTPSDQYSDEWYSSEKRGTKKKDQWNVLDLDCGRPIEASEEETRDSVKPEKHESTSRENMATRRIGTIDAIDGTYEPSRDSPSSESDIEISNDNEKPEPIFEPEKELHTGNEPLSNIRTAFYPLSRGTVYCQPCFREQVIVRGLLIRRGISETLRLLKVFLALEEILGGVVVTEQTSDYEDEREERPMLSAQSSLAELPEDVRTLLVLRRLSDVVNARSMPTLSTARSSGFDVSLQTPASLHVPSDANQDPTGPSRYSSPFAPCPPCPPLTLHGGTPNRAATSTGINASYFSLKLPSTRSIISLPVQNPLDNAINILHDALGISPWQARRLWDQYEGSGIWDLAQVDSLVKTHAKFLNEQKFTKERPWAEAKELNLEGGMGKDENLQAAMLGLEGLGRLEEEIMTALAEKESREEENQGRTRQSDGGGTGTTTGATRSIMVGAVTGRKQSHDDDVDDDCRLDWGHAPNPNQKCKLTKPIDLFNPTRQKAQPVPPQRPREQLRVIPCHSCSRFNTVNHSSCATVRRNDYIAMGDRPWVKTLQWTLDINGSEAAKMTLNGLLDFIIRSGKATHVKSSGWEFVVYRPGDYNDADIRIVFLDVEPGLDLHL</sequence>
<feature type="compositionally biased region" description="Pro residues" evidence="1">
    <location>
        <begin position="251"/>
        <end position="260"/>
    </location>
</feature>
<feature type="compositionally biased region" description="Acidic residues" evidence="1">
    <location>
        <begin position="283"/>
        <end position="296"/>
    </location>
</feature>
<dbReference type="Proteomes" id="UP001285908">
    <property type="component" value="Unassembled WGS sequence"/>
</dbReference>
<feature type="compositionally biased region" description="Basic and acidic residues" evidence="1">
    <location>
        <begin position="297"/>
        <end position="311"/>
    </location>
</feature>
<feature type="compositionally biased region" description="Basic and acidic residues" evidence="1">
    <location>
        <begin position="958"/>
        <end position="973"/>
    </location>
</feature>
<feature type="region of interest" description="Disordered" evidence="1">
    <location>
        <begin position="958"/>
        <end position="988"/>
    </location>
</feature>
<dbReference type="RefSeq" id="XP_062689494.1">
    <property type="nucleotide sequence ID" value="XM_062841037.1"/>
</dbReference>
<feature type="compositionally biased region" description="Basic and acidic residues" evidence="1">
    <location>
        <begin position="563"/>
        <end position="574"/>
    </location>
</feature>
<evidence type="ECO:0000313" key="3">
    <source>
        <dbReference type="Proteomes" id="UP001285908"/>
    </source>
</evidence>
<feature type="compositionally biased region" description="Basic and acidic residues" evidence="1">
    <location>
        <begin position="322"/>
        <end position="338"/>
    </location>
</feature>
<dbReference type="EMBL" id="JAULSX010000008">
    <property type="protein sequence ID" value="KAK3486937.1"/>
    <property type="molecule type" value="Genomic_DNA"/>
</dbReference>
<protein>
    <recommendedName>
        <fullName evidence="4">G protein gamma domain-containing protein</fullName>
    </recommendedName>
</protein>
<feature type="compositionally biased region" description="Low complexity" evidence="1">
    <location>
        <begin position="456"/>
        <end position="476"/>
    </location>
</feature>
<feature type="region of interest" description="Disordered" evidence="1">
    <location>
        <begin position="789"/>
        <end position="812"/>
    </location>
</feature>
<feature type="compositionally biased region" description="Basic residues" evidence="1">
    <location>
        <begin position="481"/>
        <end position="490"/>
    </location>
</feature>
<feature type="compositionally biased region" description="Polar residues" evidence="1">
    <location>
        <begin position="229"/>
        <end position="242"/>
    </location>
</feature>
<keyword evidence="3" id="KW-1185">Reference proteome</keyword>
<feature type="compositionally biased region" description="Basic residues" evidence="1">
    <location>
        <begin position="355"/>
        <end position="364"/>
    </location>
</feature>
<evidence type="ECO:0008006" key="4">
    <source>
        <dbReference type="Google" id="ProtNLM"/>
    </source>
</evidence>
<feature type="region of interest" description="Disordered" evidence="1">
    <location>
        <begin position="164"/>
        <end position="207"/>
    </location>
</feature>
<gene>
    <name evidence="2" type="ORF">B0T23DRAFT_448250</name>
</gene>
<feature type="compositionally biased region" description="Polar residues" evidence="1">
    <location>
        <begin position="543"/>
        <end position="556"/>
    </location>
</feature>
<feature type="compositionally biased region" description="Low complexity" evidence="1">
    <location>
        <begin position="15"/>
        <end position="24"/>
    </location>
</feature>
<feature type="compositionally biased region" description="Basic and acidic residues" evidence="1">
    <location>
        <begin position="594"/>
        <end position="606"/>
    </location>
</feature>
<organism evidence="2 3">
    <name type="scientific">Neurospora hispaniola</name>
    <dbReference type="NCBI Taxonomy" id="588809"/>
    <lineage>
        <taxon>Eukaryota</taxon>
        <taxon>Fungi</taxon>
        <taxon>Dikarya</taxon>
        <taxon>Ascomycota</taxon>
        <taxon>Pezizomycotina</taxon>
        <taxon>Sordariomycetes</taxon>
        <taxon>Sordariomycetidae</taxon>
        <taxon>Sordariales</taxon>
        <taxon>Sordariaceae</taxon>
        <taxon>Neurospora</taxon>
    </lineage>
</organism>
<dbReference type="AlphaFoldDB" id="A0AAJ0MN25"/>
<name>A0AAJ0MN25_9PEZI</name>